<dbReference type="InterPro" id="IPR000873">
    <property type="entry name" value="AMP-dep_synth/lig_dom"/>
</dbReference>
<name>A0A1H0LBX5_9BACT</name>
<dbReference type="AlphaFoldDB" id="A0A1H0LBX5"/>
<evidence type="ECO:0000313" key="5">
    <source>
        <dbReference type="EMBL" id="SDO65450.1"/>
    </source>
</evidence>
<dbReference type="OrthoDB" id="9803968at2"/>
<feature type="domain" description="AMP-binding enzyme C-terminal" evidence="4">
    <location>
        <begin position="458"/>
        <end position="533"/>
    </location>
</feature>
<gene>
    <name evidence="5" type="ORF">SAMN05660330_00735</name>
</gene>
<keyword evidence="6" id="KW-1185">Reference proteome</keyword>
<dbReference type="InterPro" id="IPR045851">
    <property type="entry name" value="AMP-bd_C_sf"/>
</dbReference>
<dbReference type="Gene3D" id="2.30.38.10">
    <property type="entry name" value="Luciferase, Domain 3"/>
    <property type="match status" value="1"/>
</dbReference>
<reference evidence="5 6" key="1">
    <citation type="submission" date="2016-10" db="EMBL/GenBank/DDBJ databases">
        <authorList>
            <person name="de Groot N.N."/>
        </authorList>
    </citation>
    <scope>NUCLEOTIDE SEQUENCE [LARGE SCALE GENOMIC DNA]</scope>
    <source>
        <strain evidence="5 6">DSM 12130</strain>
    </source>
</reference>
<comment type="similarity">
    <text evidence="1">Belongs to the ATP-dependent AMP-binding enzyme family.</text>
</comment>
<dbReference type="EMBL" id="FNJI01000004">
    <property type="protein sequence ID" value="SDO65450.1"/>
    <property type="molecule type" value="Genomic_DNA"/>
</dbReference>
<dbReference type="GO" id="GO:0031956">
    <property type="term" value="F:medium-chain fatty acid-CoA ligase activity"/>
    <property type="evidence" value="ECO:0007669"/>
    <property type="project" value="TreeGrafter"/>
</dbReference>
<dbReference type="RefSeq" id="WP_092219896.1">
    <property type="nucleotide sequence ID" value="NZ_FNJI01000004.1"/>
</dbReference>
<keyword evidence="2" id="KW-0436">Ligase</keyword>
<dbReference type="CDD" id="cd05917">
    <property type="entry name" value="FACL_like_2"/>
    <property type="match status" value="1"/>
</dbReference>
<evidence type="ECO:0000256" key="2">
    <source>
        <dbReference type="ARBA" id="ARBA00022598"/>
    </source>
</evidence>
<proteinExistence type="inferred from homology"/>
<protein>
    <submittedName>
        <fullName evidence="5">Fatty-acyl-CoA synthase</fullName>
    </submittedName>
</protein>
<dbReference type="PROSITE" id="PS00455">
    <property type="entry name" value="AMP_BINDING"/>
    <property type="match status" value="1"/>
</dbReference>
<dbReference type="PANTHER" id="PTHR43201">
    <property type="entry name" value="ACYL-COA SYNTHETASE"/>
    <property type="match status" value="1"/>
</dbReference>
<feature type="domain" description="AMP-dependent synthetase/ligase" evidence="3">
    <location>
        <begin position="17"/>
        <end position="407"/>
    </location>
</feature>
<dbReference type="FunFam" id="3.30.300.30:FF:000008">
    <property type="entry name" value="2,3-dihydroxybenzoate-AMP ligase"/>
    <property type="match status" value="1"/>
</dbReference>
<organism evidence="5 6">
    <name type="scientific">Desulforhopalus singaporensis</name>
    <dbReference type="NCBI Taxonomy" id="91360"/>
    <lineage>
        <taxon>Bacteria</taxon>
        <taxon>Pseudomonadati</taxon>
        <taxon>Thermodesulfobacteriota</taxon>
        <taxon>Desulfobulbia</taxon>
        <taxon>Desulfobulbales</taxon>
        <taxon>Desulfocapsaceae</taxon>
        <taxon>Desulforhopalus</taxon>
    </lineage>
</organism>
<evidence type="ECO:0000259" key="4">
    <source>
        <dbReference type="Pfam" id="PF13193"/>
    </source>
</evidence>
<dbReference type="InterPro" id="IPR020845">
    <property type="entry name" value="AMP-binding_CS"/>
</dbReference>
<sequence length="550" mass="61687">MTRETIVREATLGQILAETVEKYPDQTAVAYVDREYSQTWREFGETVDTIAKGLMAMGVKRGEKVAVWATNVPHWVALQFATARIGAILLTINTNYRSEEIDYVLKQSDCENIFIMNGLRDANYLEIMYELVPELKTHPRGQLRSSRYPSLKRVFFLGPEKHRGVYSIAEVMSLAVATADEEYRERQDCLDPDDVINMQYTSGTTGFPKGVMLTHNNIGNNGYWLGAGQNMSHRDKVCIPVPLFHCFGCVLGVLACVNHGAAMVFVETFDPVQVMMSIEMEKCTAVYGVPTMFMAMLDNKLFDKFDFSSLRTGIMAGSPCPVKTMNDLISRMNMTEVTIVFGLTEASPGMTQTMYNEPSIRKKCETVGKAMPGIEVKIIDTETGEDLPPGEPGEVVCRGYNVMKGYYKMEEATRETIDDNGFLHTGDIGMIDEDGYFAITGRIKDMIIRGGENIYPKEVEDFLHHMEGVKDVQVVGVPSSKYGEQPGAFVVPYPGADITPQDVIDYCQGKIAWYKTPKYVYFVDDFPLTASGKVRKIELRERSSELWPDA</sequence>
<dbReference type="Gene3D" id="3.40.50.980">
    <property type="match status" value="2"/>
</dbReference>
<dbReference type="PANTHER" id="PTHR43201:SF5">
    <property type="entry name" value="MEDIUM-CHAIN ACYL-COA LIGASE ACSF2, MITOCHONDRIAL"/>
    <property type="match status" value="1"/>
</dbReference>
<dbReference type="Gene3D" id="3.30.300.30">
    <property type="match status" value="1"/>
</dbReference>
<dbReference type="STRING" id="91360.SAMN05660330_00735"/>
<dbReference type="InterPro" id="IPR025110">
    <property type="entry name" value="AMP-bd_C"/>
</dbReference>
<dbReference type="Pfam" id="PF13193">
    <property type="entry name" value="AMP-binding_C"/>
    <property type="match status" value="1"/>
</dbReference>
<evidence type="ECO:0000313" key="6">
    <source>
        <dbReference type="Proteomes" id="UP000199073"/>
    </source>
</evidence>
<dbReference type="Pfam" id="PF00501">
    <property type="entry name" value="AMP-binding"/>
    <property type="match status" value="1"/>
</dbReference>
<evidence type="ECO:0000259" key="3">
    <source>
        <dbReference type="Pfam" id="PF00501"/>
    </source>
</evidence>
<evidence type="ECO:0000256" key="1">
    <source>
        <dbReference type="ARBA" id="ARBA00006432"/>
    </source>
</evidence>
<dbReference type="SUPFAM" id="SSF56801">
    <property type="entry name" value="Acetyl-CoA synthetase-like"/>
    <property type="match status" value="1"/>
</dbReference>
<dbReference type="FunFam" id="3.40.50.12780:FF:000003">
    <property type="entry name" value="Long-chain-fatty-acid--CoA ligase FadD"/>
    <property type="match status" value="1"/>
</dbReference>
<dbReference type="Proteomes" id="UP000199073">
    <property type="component" value="Unassembled WGS sequence"/>
</dbReference>
<dbReference type="GO" id="GO:0006631">
    <property type="term" value="P:fatty acid metabolic process"/>
    <property type="evidence" value="ECO:0007669"/>
    <property type="project" value="TreeGrafter"/>
</dbReference>
<accession>A0A1H0LBX5</accession>